<dbReference type="Proteomes" id="UP000789572">
    <property type="component" value="Unassembled WGS sequence"/>
</dbReference>
<sequence length="176" mass="20076">AIGRHNRMVVILGTSGCGKTRTCFELLSLKWGLYFLVEPGDIIGSRDLVCVIAYLQQKLTRDKSMNHTLALAVVRCALLSQLLILDYCCRETSFNPHCWLLLQTCQRLWGLSYHYGEDIFCTLTLQLIESCEDKDVQTAINTIYLKFCNDMFPIVLDEAQLLSTTLENQFSSRNKP</sequence>
<feature type="non-terminal residue" evidence="1">
    <location>
        <position position="176"/>
    </location>
</feature>
<dbReference type="EMBL" id="CAJVPJ010007235">
    <property type="protein sequence ID" value="CAG8674378.1"/>
    <property type="molecule type" value="Genomic_DNA"/>
</dbReference>
<feature type="non-terminal residue" evidence="1">
    <location>
        <position position="1"/>
    </location>
</feature>
<evidence type="ECO:0000313" key="2">
    <source>
        <dbReference type="Proteomes" id="UP000789572"/>
    </source>
</evidence>
<protein>
    <submittedName>
        <fullName evidence="1">8350_t:CDS:1</fullName>
    </submittedName>
</protein>
<name>A0A9N9HHI0_9GLOM</name>
<dbReference type="AlphaFoldDB" id="A0A9N9HHI0"/>
<keyword evidence="2" id="KW-1185">Reference proteome</keyword>
<dbReference type="SUPFAM" id="SSF53795">
    <property type="entry name" value="PEP carboxykinase-like"/>
    <property type="match status" value="1"/>
</dbReference>
<dbReference type="OrthoDB" id="2393824at2759"/>
<comment type="caution">
    <text evidence="1">The sequence shown here is derived from an EMBL/GenBank/DDBJ whole genome shotgun (WGS) entry which is preliminary data.</text>
</comment>
<reference evidence="1" key="1">
    <citation type="submission" date="2021-06" db="EMBL/GenBank/DDBJ databases">
        <authorList>
            <person name="Kallberg Y."/>
            <person name="Tangrot J."/>
            <person name="Rosling A."/>
        </authorList>
    </citation>
    <scope>NUCLEOTIDE SEQUENCE</scope>
    <source>
        <strain evidence="1">IA702</strain>
    </source>
</reference>
<gene>
    <name evidence="1" type="ORF">POCULU_LOCUS11151</name>
</gene>
<accession>A0A9N9HHI0</accession>
<proteinExistence type="predicted"/>
<evidence type="ECO:0000313" key="1">
    <source>
        <dbReference type="EMBL" id="CAG8674378.1"/>
    </source>
</evidence>
<organism evidence="1 2">
    <name type="scientific">Paraglomus occultum</name>
    <dbReference type="NCBI Taxonomy" id="144539"/>
    <lineage>
        <taxon>Eukaryota</taxon>
        <taxon>Fungi</taxon>
        <taxon>Fungi incertae sedis</taxon>
        <taxon>Mucoromycota</taxon>
        <taxon>Glomeromycotina</taxon>
        <taxon>Glomeromycetes</taxon>
        <taxon>Paraglomerales</taxon>
        <taxon>Paraglomeraceae</taxon>
        <taxon>Paraglomus</taxon>
    </lineage>
</organism>